<feature type="region of interest" description="Disordered" evidence="1">
    <location>
        <begin position="153"/>
        <end position="191"/>
    </location>
</feature>
<dbReference type="AlphaFoldDB" id="A0A388KZM3"/>
<reference evidence="2 3" key="1">
    <citation type="journal article" date="2018" name="Cell">
        <title>The Chara Genome: Secondary Complexity and Implications for Plant Terrestrialization.</title>
        <authorList>
            <person name="Nishiyama T."/>
            <person name="Sakayama H."/>
            <person name="Vries J.D."/>
            <person name="Buschmann H."/>
            <person name="Saint-Marcoux D."/>
            <person name="Ullrich K.K."/>
            <person name="Haas F.B."/>
            <person name="Vanderstraeten L."/>
            <person name="Becker D."/>
            <person name="Lang D."/>
            <person name="Vosolsobe S."/>
            <person name="Rombauts S."/>
            <person name="Wilhelmsson P.K.I."/>
            <person name="Janitza P."/>
            <person name="Kern R."/>
            <person name="Heyl A."/>
            <person name="Rumpler F."/>
            <person name="Villalobos L.I.A.C."/>
            <person name="Clay J.M."/>
            <person name="Skokan R."/>
            <person name="Toyoda A."/>
            <person name="Suzuki Y."/>
            <person name="Kagoshima H."/>
            <person name="Schijlen E."/>
            <person name="Tajeshwar N."/>
            <person name="Catarino B."/>
            <person name="Hetherington A.J."/>
            <person name="Saltykova A."/>
            <person name="Bonnot C."/>
            <person name="Breuninger H."/>
            <person name="Symeonidi A."/>
            <person name="Radhakrishnan G.V."/>
            <person name="Van Nieuwerburgh F."/>
            <person name="Deforce D."/>
            <person name="Chang C."/>
            <person name="Karol K.G."/>
            <person name="Hedrich R."/>
            <person name="Ulvskov P."/>
            <person name="Glockner G."/>
            <person name="Delwiche C.F."/>
            <person name="Petrasek J."/>
            <person name="Van de Peer Y."/>
            <person name="Friml J."/>
            <person name="Beilby M."/>
            <person name="Dolan L."/>
            <person name="Kohara Y."/>
            <person name="Sugano S."/>
            <person name="Fujiyama A."/>
            <person name="Delaux P.-M."/>
            <person name="Quint M."/>
            <person name="TheiBen G."/>
            <person name="Hagemann M."/>
            <person name="Harholt J."/>
            <person name="Dunand C."/>
            <person name="Zachgo S."/>
            <person name="Langdale J."/>
            <person name="Maumus F."/>
            <person name="Straeten D.V.D."/>
            <person name="Gould S.B."/>
            <person name="Rensing S.A."/>
        </authorList>
    </citation>
    <scope>NUCLEOTIDE SEQUENCE [LARGE SCALE GENOMIC DNA]</scope>
    <source>
        <strain evidence="2 3">S276</strain>
    </source>
</reference>
<evidence type="ECO:0000313" key="3">
    <source>
        <dbReference type="Proteomes" id="UP000265515"/>
    </source>
</evidence>
<feature type="compositionally biased region" description="Polar residues" evidence="1">
    <location>
        <begin position="291"/>
        <end position="300"/>
    </location>
</feature>
<accession>A0A388KZM3</accession>
<evidence type="ECO:0000313" key="2">
    <source>
        <dbReference type="EMBL" id="GBG75505.1"/>
    </source>
</evidence>
<proteinExistence type="predicted"/>
<dbReference type="Proteomes" id="UP000265515">
    <property type="component" value="Unassembled WGS sequence"/>
</dbReference>
<name>A0A388KZM3_CHABU</name>
<gene>
    <name evidence="2" type="ORF">CBR_g20136</name>
</gene>
<protein>
    <submittedName>
        <fullName evidence="2">Uncharacterized protein</fullName>
    </submittedName>
</protein>
<dbReference type="EMBL" id="BFEA01000225">
    <property type="protein sequence ID" value="GBG75505.1"/>
    <property type="molecule type" value="Genomic_DNA"/>
</dbReference>
<dbReference type="Gramene" id="GBG75505">
    <property type="protein sequence ID" value="GBG75505"/>
    <property type="gene ID" value="CBR_g20136"/>
</dbReference>
<evidence type="ECO:0000256" key="1">
    <source>
        <dbReference type="SAM" id="MobiDB-lite"/>
    </source>
</evidence>
<feature type="region of interest" description="Disordered" evidence="1">
    <location>
        <begin position="243"/>
        <end position="350"/>
    </location>
</feature>
<sequence>MDMTSSSSAARQEVDRRADDLRGMLQNCFLTGEEDEQTATPYIRTFRDAQEDKVVVDLDPRAADVTVGYLRQHGVLVVFQGAGADATFVEKEDWLRAMETGWDLAAAHGHHGRIKPEGANMVSYLAPNHVLRDWLLNTLKKCDNAVVGGGSSAPAGGGLRPEGAPPPGGAPLAGGGPPPLRDGLPLSGPTPLPVPVAPLPVAGAGHPLPVSPLSAASPAPFGMPLPAVSPLPTALPVPLGMPLPAAEGGHPQPSPPCPLGIVAPSPPPAAPRPPPAPTTTAEGRAEEHSSQLRQQAQGTTVPAGVAGGPSEQQWIGDDGLKEAPPPTKEITGEDHNGGKRPQGVQGSSNLALTTGRLRIIVLHQMHHQQNPSPRQIWPMQQHSRRVCKVQFPCSQRVCRVKFPCCNSQGYSINNSSRQRRIDNHFERRCSLAPSQRQ</sequence>
<feature type="compositionally biased region" description="Pro residues" evidence="1">
    <location>
        <begin position="252"/>
        <end position="277"/>
    </location>
</feature>
<organism evidence="2 3">
    <name type="scientific">Chara braunii</name>
    <name type="common">Braun's stonewort</name>
    <dbReference type="NCBI Taxonomy" id="69332"/>
    <lineage>
        <taxon>Eukaryota</taxon>
        <taxon>Viridiplantae</taxon>
        <taxon>Streptophyta</taxon>
        <taxon>Charophyceae</taxon>
        <taxon>Charales</taxon>
        <taxon>Characeae</taxon>
        <taxon>Chara</taxon>
    </lineage>
</organism>
<comment type="caution">
    <text evidence="2">The sequence shown here is derived from an EMBL/GenBank/DDBJ whole genome shotgun (WGS) entry which is preliminary data.</text>
</comment>
<keyword evidence="3" id="KW-1185">Reference proteome</keyword>